<evidence type="ECO:0000313" key="2">
    <source>
        <dbReference type="EMBL" id="AMC99279.1"/>
    </source>
</evidence>
<name>A0A0X8HAX4_9GAMM</name>
<keyword evidence="3" id="KW-1185">Reference proteome</keyword>
<gene>
    <name evidence="2" type="ORF">LOKO_00182</name>
</gene>
<reference evidence="2 3" key="2">
    <citation type="submission" date="2016-02" db="EMBL/GenBank/DDBJ databases">
        <authorList>
            <person name="Wen L."/>
            <person name="He K."/>
            <person name="Yang H."/>
        </authorList>
    </citation>
    <scope>NUCLEOTIDE SEQUENCE [LARGE SCALE GENOMIC DNA]</scope>
    <source>
        <strain evidence="2 3">AGD 8-3</strain>
    </source>
</reference>
<dbReference type="OrthoDB" id="6149133at2"/>
<feature type="domain" description="Type 4 fimbrial biogenesis protein PilX N-terminal" evidence="1">
    <location>
        <begin position="5"/>
        <end position="52"/>
    </location>
</feature>
<dbReference type="AlphaFoldDB" id="A0A0X8HAX4"/>
<dbReference type="InterPro" id="IPR025746">
    <property type="entry name" value="PilX_N_dom"/>
</dbReference>
<dbReference type="Pfam" id="PF14341">
    <property type="entry name" value="PilX_N"/>
    <property type="match status" value="1"/>
</dbReference>
<dbReference type="RefSeq" id="WP_066443789.1">
    <property type="nucleotide sequence ID" value="NZ_CP014226.1"/>
</dbReference>
<evidence type="ECO:0000259" key="1">
    <source>
        <dbReference type="Pfam" id="PF14341"/>
    </source>
</evidence>
<sequence>MKKQRGAALIVVLSLLTMSLMLGLSGMQSSQIDERLAGNYRSSALAMMAAEFGASEAWAGTLAVEVDKTSDSTFESALDSEVSLGDHRPVAGSEGAHPNVFFRIQMMDGVGLDIPLRATGEVFSDSARTDLVASREIEILARLNGLGAGNLSPLNIAATLENYKGMSSQAGVEGEEEVDGTRNPAISAANKEEAQKIVDDIVGKNGGSKYVFIENDDGSGDGTFYAAAAVNQDGDYTGNYSTCNSGQNRLIHDGVACQHARAAPDLHSADPLRGSPLR</sequence>
<reference evidence="2 3" key="1">
    <citation type="journal article" date="2016" name="Genome Announc.">
        <title>Draft Genome Sequence of 'Halomonas chromatireducens' Strain AGD 8-3, a Haloalkaliphilic Chromate- and Selenite-Reducing Gammaproteobacterium.</title>
        <authorList>
            <person name="Sharko F.S."/>
            <person name="Shapovalova A.A."/>
            <person name="Tsygankova S.V."/>
            <person name="Komova A.V."/>
            <person name="Boulygina E.S."/>
            <person name="Teslyuk A.B."/>
            <person name="Gotovtsev P.M."/>
            <person name="Namsaraev Z.B."/>
            <person name="Khijniak T.V."/>
            <person name="Nedoluzhko A.V."/>
            <person name="Vasilov R.G."/>
        </authorList>
    </citation>
    <scope>NUCLEOTIDE SEQUENCE [LARGE SCALE GENOMIC DNA]</scope>
    <source>
        <strain evidence="2 3">AGD 8-3</strain>
    </source>
</reference>
<dbReference type="EMBL" id="CP014226">
    <property type="protein sequence ID" value="AMC99279.1"/>
    <property type="molecule type" value="Genomic_DNA"/>
</dbReference>
<accession>A0A0X8HAX4</accession>
<dbReference type="PATRIC" id="fig|507626.3.peg.177"/>
<protein>
    <recommendedName>
        <fullName evidence="1">Type 4 fimbrial biogenesis protein PilX N-terminal domain-containing protein</fullName>
    </recommendedName>
</protein>
<evidence type="ECO:0000313" key="3">
    <source>
        <dbReference type="Proteomes" id="UP000063387"/>
    </source>
</evidence>
<dbReference type="STRING" id="507626.LOKO_00182"/>
<dbReference type="KEGG" id="hco:LOKO_00182"/>
<organism evidence="2 3">
    <name type="scientific">Halomonas chromatireducens</name>
    <dbReference type="NCBI Taxonomy" id="507626"/>
    <lineage>
        <taxon>Bacteria</taxon>
        <taxon>Pseudomonadati</taxon>
        <taxon>Pseudomonadota</taxon>
        <taxon>Gammaproteobacteria</taxon>
        <taxon>Oceanospirillales</taxon>
        <taxon>Halomonadaceae</taxon>
        <taxon>Halomonas</taxon>
    </lineage>
</organism>
<dbReference type="Proteomes" id="UP000063387">
    <property type="component" value="Chromosome"/>
</dbReference>
<proteinExistence type="predicted"/>